<dbReference type="Pfam" id="PF20135">
    <property type="entry name" value="DUF6525"/>
    <property type="match status" value="1"/>
</dbReference>
<protein>
    <submittedName>
        <fullName evidence="1">Uncharacterized protein</fullName>
    </submittedName>
</protein>
<accession>A0A7W9BP22</accession>
<dbReference type="InterPro" id="IPR045386">
    <property type="entry name" value="DUF6525"/>
</dbReference>
<gene>
    <name evidence="1" type="ORF">FHS72_003577</name>
</gene>
<evidence type="ECO:0000313" key="1">
    <source>
        <dbReference type="EMBL" id="MBB5723930.1"/>
    </source>
</evidence>
<dbReference type="Proteomes" id="UP000535415">
    <property type="component" value="Unassembled WGS sequence"/>
</dbReference>
<organism evidence="1 2">
    <name type="scientific">Yoonia ponticola</name>
    <dbReference type="NCBI Taxonomy" id="1524255"/>
    <lineage>
        <taxon>Bacteria</taxon>
        <taxon>Pseudomonadati</taxon>
        <taxon>Pseudomonadota</taxon>
        <taxon>Alphaproteobacteria</taxon>
        <taxon>Rhodobacterales</taxon>
        <taxon>Paracoccaceae</taxon>
        <taxon>Yoonia</taxon>
    </lineage>
</organism>
<dbReference type="EMBL" id="JACIJM010000017">
    <property type="protein sequence ID" value="MBB5723930.1"/>
    <property type="molecule type" value="Genomic_DNA"/>
</dbReference>
<name>A0A7W9BP22_9RHOB</name>
<reference evidence="1 2" key="1">
    <citation type="submission" date="2020-08" db="EMBL/GenBank/DDBJ databases">
        <title>Genomic Encyclopedia of Type Strains, Phase IV (KMG-IV): sequencing the most valuable type-strain genomes for metagenomic binning, comparative biology and taxonomic classification.</title>
        <authorList>
            <person name="Goeker M."/>
        </authorList>
    </citation>
    <scope>NUCLEOTIDE SEQUENCE [LARGE SCALE GENOMIC DNA]</scope>
    <source>
        <strain evidence="1 2">DSM 101064</strain>
    </source>
</reference>
<evidence type="ECO:0000313" key="2">
    <source>
        <dbReference type="Proteomes" id="UP000535415"/>
    </source>
</evidence>
<comment type="caution">
    <text evidence="1">The sequence shown here is derived from an EMBL/GenBank/DDBJ whole genome shotgun (WGS) entry which is preliminary data.</text>
</comment>
<sequence length="70" mass="8356">MAAYDRLPSDLREWLRQAALPWSPRSALRVWRTALNNHENDRTAAQAYLCQLERKMLKQDFKKTWGVEPR</sequence>
<keyword evidence="2" id="KW-1185">Reference proteome</keyword>
<proteinExistence type="predicted"/>
<dbReference type="AlphaFoldDB" id="A0A7W9BP22"/>